<keyword evidence="1" id="KW-0732">Signal</keyword>
<evidence type="ECO:0000256" key="1">
    <source>
        <dbReference type="SAM" id="SignalP"/>
    </source>
</evidence>
<accession>T0HW92</accession>
<evidence type="ECO:0000259" key="2">
    <source>
        <dbReference type="Pfam" id="PF07969"/>
    </source>
</evidence>
<evidence type="ECO:0000313" key="4">
    <source>
        <dbReference type="Proteomes" id="UP000015531"/>
    </source>
</evidence>
<dbReference type="Proteomes" id="UP000015531">
    <property type="component" value="Unassembled WGS sequence"/>
</dbReference>
<dbReference type="RefSeq" id="WP_021224863.1">
    <property type="nucleotide sequence ID" value="NZ_ATDP01000071.1"/>
</dbReference>
<feature type="chain" id="PRO_5004576787" evidence="1">
    <location>
        <begin position="22"/>
        <end position="568"/>
    </location>
</feature>
<organism evidence="3 4">
    <name type="scientific">Sphingobium lactosutens DS20</name>
    <dbReference type="NCBI Taxonomy" id="1331060"/>
    <lineage>
        <taxon>Bacteria</taxon>
        <taxon>Pseudomonadati</taxon>
        <taxon>Pseudomonadota</taxon>
        <taxon>Alphaproteobacteria</taxon>
        <taxon>Sphingomonadales</taxon>
        <taxon>Sphingomonadaceae</taxon>
        <taxon>Sphingobium</taxon>
    </lineage>
</organism>
<proteinExistence type="predicted"/>
<dbReference type="CDD" id="cd01300">
    <property type="entry name" value="YtcJ_like"/>
    <property type="match status" value="1"/>
</dbReference>
<name>T0HW92_9SPHN</name>
<dbReference type="Pfam" id="PF07969">
    <property type="entry name" value="Amidohydro_3"/>
    <property type="match status" value="1"/>
</dbReference>
<comment type="caution">
    <text evidence="3">The sequence shown here is derived from an EMBL/GenBank/DDBJ whole genome shotgun (WGS) entry which is preliminary data.</text>
</comment>
<keyword evidence="3" id="KW-0378">Hydrolase</keyword>
<dbReference type="PATRIC" id="fig|1331060.3.peg.940"/>
<dbReference type="Gene3D" id="3.20.20.140">
    <property type="entry name" value="Metal-dependent hydrolases"/>
    <property type="match status" value="1"/>
</dbReference>
<dbReference type="SUPFAM" id="SSF51338">
    <property type="entry name" value="Composite domain of metallo-dependent hydrolases"/>
    <property type="match status" value="1"/>
</dbReference>
<sequence length="568" mass="61297">MKIFVSSAAIALALCPAPVLAAGVIDNVNGIALDANGRIVRFGALMIDDDGKVEKLIEGRYKEPDYKRPKKRKKGEPWPEPPKGLAFKLDAGGKTLIPGLIDAHGHVMGYGLSLITLDLSDTTSLAQAQDKIRAYVAANPGRKWIIGMGWNQEQWGLGRFPTAADLDAAVSDIPVWLERVDGHAGWANSAAIRAAGITGATKAPAGGRIEMAGGKPAGVFVDRAMDLMQKVVPPPAPKDRDLALEKAQRALLSMGITGIADMGTSIEDWQAFRRSADRGALRVRIMSYAMGLENMVLIAGPEPTPWLYDDHLRMGGIKLLLDGALGSRGAWLKADYADAPGQRGLRMIPDTQLRNIMSRAAMDNFQVAMHAIGDAANGEALDAIQELAETYKGDRRWRIEHAQIIDPADLPRFGPLGVIASMQPVHEASDWRMATARLGEARLAGAYAWKTMLDNRVPLAFGSDVPVESPNPFPGIAVAMSREDAKGQPVGGWMPQQRVSFQAALDGFTRQAAYAGFAEKKFGSLVPGQRADFLLIDRDISTAQPADIRTTQVLETWIGGKRVYVKGQ</sequence>
<dbReference type="PANTHER" id="PTHR22642">
    <property type="entry name" value="IMIDAZOLONEPROPIONASE"/>
    <property type="match status" value="1"/>
</dbReference>
<dbReference type="Gene3D" id="3.10.310.70">
    <property type="match status" value="1"/>
</dbReference>
<dbReference type="AlphaFoldDB" id="T0HW92"/>
<gene>
    <name evidence="3" type="ORF">RLDS_05065</name>
</gene>
<dbReference type="InterPro" id="IPR011059">
    <property type="entry name" value="Metal-dep_hydrolase_composite"/>
</dbReference>
<dbReference type="InterPro" id="IPR032466">
    <property type="entry name" value="Metal_Hydrolase"/>
</dbReference>
<protein>
    <submittedName>
        <fullName evidence="3">Metal-dependent hydrolase</fullName>
    </submittedName>
</protein>
<keyword evidence="4" id="KW-1185">Reference proteome</keyword>
<dbReference type="GO" id="GO:0016810">
    <property type="term" value="F:hydrolase activity, acting on carbon-nitrogen (but not peptide) bonds"/>
    <property type="evidence" value="ECO:0007669"/>
    <property type="project" value="InterPro"/>
</dbReference>
<reference evidence="3 4" key="1">
    <citation type="journal article" date="2013" name="Genome Announc.">
        <title>Draft Genome Sequence of Sphingobium lactosutens Strain DS20T, Isolated from a Hexachlorocyclohexane Dumpsite.</title>
        <authorList>
            <person name="Kumar R."/>
            <person name="Dwivedi V."/>
            <person name="Negi V."/>
            <person name="Khurana J.P."/>
            <person name="Lal R."/>
        </authorList>
    </citation>
    <scope>NUCLEOTIDE SEQUENCE [LARGE SCALE GENOMIC DNA]</scope>
    <source>
        <strain evidence="3 4">DS20</strain>
    </source>
</reference>
<dbReference type="InterPro" id="IPR013108">
    <property type="entry name" value="Amidohydro_3"/>
</dbReference>
<dbReference type="SUPFAM" id="SSF51556">
    <property type="entry name" value="Metallo-dependent hydrolases"/>
    <property type="match status" value="1"/>
</dbReference>
<dbReference type="InterPro" id="IPR033932">
    <property type="entry name" value="YtcJ-like"/>
</dbReference>
<dbReference type="Gene3D" id="2.30.40.10">
    <property type="entry name" value="Urease, subunit C, domain 1"/>
    <property type="match status" value="1"/>
</dbReference>
<feature type="domain" description="Amidohydrolase 3" evidence="2">
    <location>
        <begin position="90"/>
        <end position="564"/>
    </location>
</feature>
<dbReference type="OrthoDB" id="9811399at2"/>
<dbReference type="eggNOG" id="COG1574">
    <property type="taxonomic scope" value="Bacteria"/>
</dbReference>
<dbReference type="PANTHER" id="PTHR22642:SF2">
    <property type="entry name" value="PROTEIN LONG AFTER FAR-RED 3"/>
    <property type="match status" value="1"/>
</dbReference>
<evidence type="ECO:0000313" key="3">
    <source>
        <dbReference type="EMBL" id="EQB17327.1"/>
    </source>
</evidence>
<dbReference type="EMBL" id="ATDP01000071">
    <property type="protein sequence ID" value="EQB17327.1"/>
    <property type="molecule type" value="Genomic_DNA"/>
</dbReference>
<feature type="signal peptide" evidence="1">
    <location>
        <begin position="1"/>
        <end position="21"/>
    </location>
</feature>